<evidence type="ECO:0000313" key="2">
    <source>
        <dbReference type="EMBL" id="RZF38929.1"/>
    </source>
</evidence>
<name>A0A482WZD6_LAOST</name>
<keyword evidence="1" id="KW-1133">Transmembrane helix</keyword>
<dbReference type="Proteomes" id="UP000291343">
    <property type="component" value="Unassembled WGS sequence"/>
</dbReference>
<accession>A0A482WZD6</accession>
<organism evidence="2 3">
    <name type="scientific">Laodelphax striatellus</name>
    <name type="common">Small brown planthopper</name>
    <name type="synonym">Delphax striatella</name>
    <dbReference type="NCBI Taxonomy" id="195883"/>
    <lineage>
        <taxon>Eukaryota</taxon>
        <taxon>Metazoa</taxon>
        <taxon>Ecdysozoa</taxon>
        <taxon>Arthropoda</taxon>
        <taxon>Hexapoda</taxon>
        <taxon>Insecta</taxon>
        <taxon>Pterygota</taxon>
        <taxon>Neoptera</taxon>
        <taxon>Paraneoptera</taxon>
        <taxon>Hemiptera</taxon>
        <taxon>Auchenorrhyncha</taxon>
        <taxon>Fulgoroidea</taxon>
        <taxon>Delphacidae</taxon>
        <taxon>Criomorphinae</taxon>
        <taxon>Laodelphax</taxon>
    </lineage>
</organism>
<dbReference type="AlphaFoldDB" id="A0A482WZD6"/>
<dbReference type="InParanoid" id="A0A482WZD6"/>
<sequence length="107" mass="11704">MRNAAGLDRVGGGVEGGGNLVVADIVVTARSPGVQSTGYQRLKTTSRRRLYRYALCHVLSLLSVLSALITISRVIGHTHYSSHNGRSCDSNILYWLLTEYLEAGIYH</sequence>
<evidence type="ECO:0000256" key="1">
    <source>
        <dbReference type="SAM" id="Phobius"/>
    </source>
</evidence>
<keyword evidence="1" id="KW-0812">Transmembrane</keyword>
<evidence type="ECO:0000313" key="3">
    <source>
        <dbReference type="Proteomes" id="UP000291343"/>
    </source>
</evidence>
<feature type="transmembrane region" description="Helical" evidence="1">
    <location>
        <begin position="50"/>
        <end position="75"/>
    </location>
</feature>
<dbReference type="EMBL" id="QKKF02021227">
    <property type="protein sequence ID" value="RZF38929.1"/>
    <property type="molecule type" value="Genomic_DNA"/>
</dbReference>
<reference evidence="2 3" key="1">
    <citation type="journal article" date="2017" name="Gigascience">
        <title>Genome sequence of the small brown planthopper, Laodelphax striatellus.</title>
        <authorList>
            <person name="Zhu J."/>
            <person name="Jiang F."/>
            <person name="Wang X."/>
            <person name="Yang P."/>
            <person name="Bao Y."/>
            <person name="Zhao W."/>
            <person name="Wang W."/>
            <person name="Lu H."/>
            <person name="Wang Q."/>
            <person name="Cui N."/>
            <person name="Li J."/>
            <person name="Chen X."/>
            <person name="Luo L."/>
            <person name="Yu J."/>
            <person name="Kang L."/>
            <person name="Cui F."/>
        </authorList>
    </citation>
    <scope>NUCLEOTIDE SEQUENCE [LARGE SCALE GENOMIC DNA]</scope>
    <source>
        <strain evidence="2">Lst14</strain>
    </source>
</reference>
<comment type="caution">
    <text evidence="2">The sequence shown here is derived from an EMBL/GenBank/DDBJ whole genome shotgun (WGS) entry which is preliminary data.</text>
</comment>
<keyword evidence="1" id="KW-0472">Membrane</keyword>
<protein>
    <submittedName>
        <fullName evidence="2">Uncharacterized protein</fullName>
    </submittedName>
</protein>
<gene>
    <name evidence="2" type="ORF">LSTR_LSTR016931</name>
</gene>
<keyword evidence="3" id="KW-1185">Reference proteome</keyword>
<proteinExistence type="predicted"/>